<reference evidence="2 3" key="1">
    <citation type="submission" date="2018-05" db="EMBL/GenBank/DDBJ databases">
        <title>Whole genome sequencing for identification of molecular markers to develop diagnostic detection tools for the regulated plant pathogen Lachnellula willkommii.</title>
        <authorList>
            <person name="Giroux E."/>
            <person name="Bilodeau G."/>
        </authorList>
    </citation>
    <scope>NUCLEOTIDE SEQUENCE [LARGE SCALE GENOMIC DNA]</scope>
    <source>
        <strain evidence="2 3">CBS 203.66</strain>
    </source>
</reference>
<evidence type="ECO:0000313" key="2">
    <source>
        <dbReference type="EMBL" id="TVY13184.1"/>
    </source>
</evidence>
<evidence type="ECO:0008006" key="4">
    <source>
        <dbReference type="Google" id="ProtNLM"/>
    </source>
</evidence>
<dbReference type="Proteomes" id="UP000469559">
    <property type="component" value="Unassembled WGS sequence"/>
</dbReference>
<feature type="compositionally biased region" description="Polar residues" evidence="1">
    <location>
        <begin position="89"/>
        <end position="102"/>
    </location>
</feature>
<feature type="region of interest" description="Disordered" evidence="1">
    <location>
        <begin position="57"/>
        <end position="166"/>
    </location>
</feature>
<name>A0A8T9AZQ1_9HELO</name>
<evidence type="ECO:0000256" key="1">
    <source>
        <dbReference type="SAM" id="MobiDB-lite"/>
    </source>
</evidence>
<feature type="compositionally biased region" description="Acidic residues" evidence="1">
    <location>
        <begin position="153"/>
        <end position="166"/>
    </location>
</feature>
<protein>
    <recommendedName>
        <fullName evidence="4">Myb-like domain-containing protein</fullName>
    </recommendedName>
</protein>
<dbReference type="OrthoDB" id="4525115at2759"/>
<dbReference type="EMBL" id="QGMF01001068">
    <property type="protein sequence ID" value="TVY13184.1"/>
    <property type="molecule type" value="Genomic_DNA"/>
</dbReference>
<keyword evidence="3" id="KW-1185">Reference proteome</keyword>
<comment type="caution">
    <text evidence="2">The sequence shown here is derived from an EMBL/GenBank/DDBJ whole genome shotgun (WGS) entry which is preliminary data.</text>
</comment>
<dbReference type="AlphaFoldDB" id="A0A8T9AZQ1"/>
<proteinExistence type="predicted"/>
<organism evidence="2 3">
    <name type="scientific">Lachnellula arida</name>
    <dbReference type="NCBI Taxonomy" id="1316785"/>
    <lineage>
        <taxon>Eukaryota</taxon>
        <taxon>Fungi</taxon>
        <taxon>Dikarya</taxon>
        <taxon>Ascomycota</taxon>
        <taxon>Pezizomycotina</taxon>
        <taxon>Leotiomycetes</taxon>
        <taxon>Helotiales</taxon>
        <taxon>Lachnaceae</taxon>
        <taxon>Lachnellula</taxon>
    </lineage>
</organism>
<sequence length="166" mass="18414">MVKSIWKAESDSALLLEIIMTGDLKSLKWPAVSAALYKKGFSFTAEACRQHFQKLRKDYLGPNASPAKRTKSTPGTPSKKPKPTKSFVDLSNDNGNGESSAGGSFAHDDDDEEFGVSPSPLKRKREVKEEEEGQSAPRFKMEYADAGRAVDLEQNDLYDEEDYEDS</sequence>
<accession>A0A8T9AZQ1</accession>
<evidence type="ECO:0000313" key="3">
    <source>
        <dbReference type="Proteomes" id="UP000469559"/>
    </source>
</evidence>
<gene>
    <name evidence="2" type="ORF">LARI1_G009490</name>
</gene>
<feature type="compositionally biased region" description="Basic and acidic residues" evidence="1">
    <location>
        <begin position="139"/>
        <end position="151"/>
    </location>
</feature>